<name>A0ABS4U046_9PSEU</name>
<sequence>MAEEQYDEETTTRGPFDRWCVLIEETVGSGSYVRWELTHIKSFGNRADALEEAANLAKGHAPENPAKPRGRRIFRSGEDLWIVQVRGAADQNFHFRVTLAKPETA</sequence>
<protein>
    <recommendedName>
        <fullName evidence="3">Head-tail adaptor protein</fullName>
    </recommendedName>
</protein>
<dbReference type="Proteomes" id="UP001519332">
    <property type="component" value="Unassembled WGS sequence"/>
</dbReference>
<accession>A0ABS4U046</accession>
<dbReference type="RefSeq" id="WP_209646714.1">
    <property type="nucleotide sequence ID" value="NZ_JAGINW010000001.1"/>
</dbReference>
<evidence type="ECO:0000313" key="1">
    <source>
        <dbReference type="EMBL" id="MBP2330034.1"/>
    </source>
</evidence>
<evidence type="ECO:0008006" key="3">
    <source>
        <dbReference type="Google" id="ProtNLM"/>
    </source>
</evidence>
<reference evidence="1 2" key="1">
    <citation type="submission" date="2021-03" db="EMBL/GenBank/DDBJ databases">
        <title>Sequencing the genomes of 1000 actinobacteria strains.</title>
        <authorList>
            <person name="Klenk H.-P."/>
        </authorList>
    </citation>
    <scope>NUCLEOTIDE SEQUENCE [LARGE SCALE GENOMIC DNA]</scope>
    <source>
        <strain evidence="1 2">DSM 46670</strain>
    </source>
</reference>
<keyword evidence="2" id="KW-1185">Reference proteome</keyword>
<comment type="caution">
    <text evidence="1">The sequence shown here is derived from an EMBL/GenBank/DDBJ whole genome shotgun (WGS) entry which is preliminary data.</text>
</comment>
<organism evidence="1 2">
    <name type="scientific">Kibdelosporangium banguiense</name>
    <dbReference type="NCBI Taxonomy" id="1365924"/>
    <lineage>
        <taxon>Bacteria</taxon>
        <taxon>Bacillati</taxon>
        <taxon>Actinomycetota</taxon>
        <taxon>Actinomycetes</taxon>
        <taxon>Pseudonocardiales</taxon>
        <taxon>Pseudonocardiaceae</taxon>
        <taxon>Kibdelosporangium</taxon>
    </lineage>
</organism>
<dbReference type="EMBL" id="JAGINW010000001">
    <property type="protein sequence ID" value="MBP2330034.1"/>
    <property type="molecule type" value="Genomic_DNA"/>
</dbReference>
<proteinExistence type="predicted"/>
<evidence type="ECO:0000313" key="2">
    <source>
        <dbReference type="Proteomes" id="UP001519332"/>
    </source>
</evidence>
<gene>
    <name evidence="1" type="ORF">JOF56_010419</name>
</gene>